<feature type="chain" id="PRO_5009187055" evidence="1">
    <location>
        <begin position="19"/>
        <end position="332"/>
    </location>
</feature>
<dbReference type="OrthoDB" id="9809953at2"/>
<protein>
    <submittedName>
        <fullName evidence="2">Putative low affinity penicillin binding protein</fullName>
    </submittedName>
</protein>
<dbReference type="STRING" id="237258.SAMN04489756_12726"/>
<name>A0A1E5UH74_9FLAO</name>
<dbReference type="AlphaFoldDB" id="A0A1E5UH74"/>
<dbReference type="NCBIfam" id="NF033711">
    <property type="entry name" value="T9SS_PorQ"/>
    <property type="match status" value="1"/>
</dbReference>
<accession>A0A1E5UH74</accession>
<gene>
    <name evidence="2" type="ORF">BHF72_1270</name>
</gene>
<dbReference type="KEGG" id="cnr:EB819_03320"/>
<feature type="signal peptide" evidence="1">
    <location>
        <begin position="1"/>
        <end position="18"/>
    </location>
</feature>
<keyword evidence="3" id="KW-1185">Reference proteome</keyword>
<dbReference type="NCBIfam" id="NF033709">
    <property type="entry name" value="PorV_fam"/>
    <property type="match status" value="1"/>
</dbReference>
<dbReference type="Gene3D" id="2.40.160.60">
    <property type="entry name" value="Outer membrane protein transport protein (OMPP1/FadL/TodX)"/>
    <property type="match status" value="1"/>
</dbReference>
<reference evidence="2 3" key="1">
    <citation type="submission" date="2016-09" db="EMBL/GenBank/DDBJ databases">
        <authorList>
            <person name="Capua I."/>
            <person name="De Benedictis P."/>
            <person name="Joannis T."/>
            <person name="Lombin L.H."/>
            <person name="Cattoli G."/>
        </authorList>
    </citation>
    <scope>NUCLEOTIDE SEQUENCE [LARGE SCALE GENOMIC DNA]</scope>
    <source>
        <strain evidence="2 3">NRS-1</strain>
    </source>
</reference>
<evidence type="ECO:0000313" key="3">
    <source>
        <dbReference type="Proteomes" id="UP000095601"/>
    </source>
</evidence>
<organism evidence="2 3">
    <name type="scientific">Cloacibacterium normanense</name>
    <dbReference type="NCBI Taxonomy" id="237258"/>
    <lineage>
        <taxon>Bacteria</taxon>
        <taxon>Pseudomonadati</taxon>
        <taxon>Bacteroidota</taxon>
        <taxon>Flavobacteriia</taxon>
        <taxon>Flavobacteriales</taxon>
        <taxon>Weeksellaceae</taxon>
    </lineage>
</organism>
<evidence type="ECO:0000313" key="2">
    <source>
        <dbReference type="EMBL" id="OEL12226.1"/>
    </source>
</evidence>
<evidence type="ECO:0000256" key="1">
    <source>
        <dbReference type="SAM" id="SignalP"/>
    </source>
</evidence>
<dbReference type="SUPFAM" id="SSF56935">
    <property type="entry name" value="Porins"/>
    <property type="match status" value="1"/>
</dbReference>
<dbReference type="EMBL" id="MKGI01000010">
    <property type="protein sequence ID" value="OEL12226.1"/>
    <property type="molecule type" value="Genomic_DNA"/>
</dbReference>
<dbReference type="Proteomes" id="UP000095601">
    <property type="component" value="Unassembled WGS sequence"/>
</dbReference>
<comment type="caution">
    <text evidence="2">The sequence shown here is derived from an EMBL/GenBank/DDBJ whole genome shotgun (WGS) entry which is preliminary data.</text>
</comment>
<keyword evidence="1" id="KW-0732">Signal</keyword>
<dbReference type="RefSeq" id="WP_069796896.1">
    <property type="nucleotide sequence ID" value="NZ_CP034157.1"/>
</dbReference>
<proteinExistence type="predicted"/>
<sequence>MKKLFTTSFCLFALWASAQTGTKVYPFLNVPVSARQAVLGGDAVSVRDYDVNFAAINPALMNLDMDNRIGINYGSYIAGSHLGSINYVKDLTAGHFISVNARVLDFGKTPRTDEFGNVNGEFSAMDASLGVGYAYQFDDDFTIGANVNYLTSKIDNYTSSAISANAGVTYHNEQSKETVALVFRNFGYQIKSYNGIKEQLPFRADIGYTRILPEFPLAYTITYHDLQQFNISQSYDINGKEVGFGRKLMDHLSGGIELFPEQAFNIRMGYNVKRGNELAVLDQRNFSGLSFGFGIKISSFKFDYSHVRYHNADNVNQIGLMLDLVELSGNRR</sequence>